<evidence type="ECO:0000256" key="1">
    <source>
        <dbReference type="SAM" id="Phobius"/>
    </source>
</evidence>
<dbReference type="EMBL" id="CP049934">
    <property type="protein sequence ID" value="QIM15796.1"/>
    <property type="molecule type" value="Genomic_DNA"/>
</dbReference>
<dbReference type="KEGG" id="lins:G7067_04190"/>
<evidence type="ECO:0000313" key="3">
    <source>
        <dbReference type="Proteomes" id="UP000501387"/>
    </source>
</evidence>
<keyword evidence="1" id="KW-1133">Transmembrane helix</keyword>
<organism evidence="2 3">
    <name type="scientific">Leucobacter insecticola</name>
    <dbReference type="NCBI Taxonomy" id="2714934"/>
    <lineage>
        <taxon>Bacteria</taxon>
        <taxon>Bacillati</taxon>
        <taxon>Actinomycetota</taxon>
        <taxon>Actinomycetes</taxon>
        <taxon>Micrococcales</taxon>
        <taxon>Microbacteriaceae</taxon>
        <taxon>Leucobacter</taxon>
    </lineage>
</organism>
<protein>
    <submittedName>
        <fullName evidence="2">Uncharacterized protein</fullName>
    </submittedName>
</protein>
<dbReference type="RefSeq" id="WP_166322225.1">
    <property type="nucleotide sequence ID" value="NZ_CP049934.1"/>
</dbReference>
<feature type="transmembrane region" description="Helical" evidence="1">
    <location>
        <begin position="96"/>
        <end position="124"/>
    </location>
</feature>
<feature type="transmembrane region" description="Helical" evidence="1">
    <location>
        <begin position="45"/>
        <end position="66"/>
    </location>
</feature>
<accession>A0A6G8FH16</accession>
<reference evidence="2 3" key="1">
    <citation type="submission" date="2020-03" db="EMBL/GenBank/DDBJ databases">
        <title>Leucobacter sp. nov., isolated from beetles.</title>
        <authorList>
            <person name="Hyun D.-W."/>
            <person name="Bae J.-W."/>
        </authorList>
    </citation>
    <scope>NUCLEOTIDE SEQUENCE [LARGE SCALE GENOMIC DNA]</scope>
    <source>
        <strain evidence="2 3">HDW9B</strain>
    </source>
</reference>
<feature type="transmembrane region" description="Helical" evidence="1">
    <location>
        <begin position="16"/>
        <end position="33"/>
    </location>
</feature>
<feature type="transmembrane region" description="Helical" evidence="1">
    <location>
        <begin position="144"/>
        <end position="166"/>
    </location>
</feature>
<evidence type="ECO:0000313" key="2">
    <source>
        <dbReference type="EMBL" id="QIM15796.1"/>
    </source>
</evidence>
<keyword evidence="1" id="KW-0812">Transmembrane</keyword>
<feature type="transmembrane region" description="Helical" evidence="1">
    <location>
        <begin position="178"/>
        <end position="197"/>
    </location>
</feature>
<feature type="transmembrane region" description="Helical" evidence="1">
    <location>
        <begin position="245"/>
        <end position="267"/>
    </location>
</feature>
<dbReference type="Proteomes" id="UP000501387">
    <property type="component" value="Chromosome"/>
</dbReference>
<gene>
    <name evidence="2" type="ORF">G7067_04190</name>
</gene>
<keyword evidence="3" id="KW-1185">Reference proteome</keyword>
<sequence length="277" mass="29117">MIGTLIAQEWRATRKWLLATVGIALLAAAVSLVPGLMRVPILSEFGYVVAIIAIALITPTVLGLLVENYWRTMHGREGYFTMTLPVRGRTIFTAKVLYGALVALIGVVLTLAGVLGVSLVLITAQGGDVQAQAQAALAVFDGPMIWFLVCAVVVQALVAVMAGAAAMSVGATARFNHLGFGAPVLGIVFFYLALQFVDLLAMLFVPLGIRVDAAGGSEFVAQGTLDDFVQALGDLSAAAPEPQSVVIGLGMVFVNLAAVILLAWWGSRSVDRHISLR</sequence>
<proteinExistence type="predicted"/>
<dbReference type="AlphaFoldDB" id="A0A6G8FH16"/>
<keyword evidence="1" id="KW-0472">Membrane</keyword>
<name>A0A6G8FH16_9MICO</name>